<dbReference type="AlphaFoldDB" id="A0A6G1IDM1"/>
<sequence>MVRKGGVARTVQDATAGAPTPSGRLPVCIVDPLVLTLRLANAASQRADDGDMLMDPGSLSAL</sequence>
<evidence type="ECO:0000313" key="2">
    <source>
        <dbReference type="EMBL" id="KAF2676198.1"/>
    </source>
</evidence>
<accession>A0A6G1IDM1</accession>
<protein>
    <submittedName>
        <fullName evidence="2">Uncharacterized protein</fullName>
    </submittedName>
</protein>
<gene>
    <name evidence="2" type="ORF">K458DRAFT_424940</name>
</gene>
<organism evidence="2 3">
    <name type="scientific">Lentithecium fluviatile CBS 122367</name>
    <dbReference type="NCBI Taxonomy" id="1168545"/>
    <lineage>
        <taxon>Eukaryota</taxon>
        <taxon>Fungi</taxon>
        <taxon>Dikarya</taxon>
        <taxon>Ascomycota</taxon>
        <taxon>Pezizomycotina</taxon>
        <taxon>Dothideomycetes</taxon>
        <taxon>Pleosporomycetidae</taxon>
        <taxon>Pleosporales</taxon>
        <taxon>Massarineae</taxon>
        <taxon>Lentitheciaceae</taxon>
        <taxon>Lentithecium</taxon>
    </lineage>
</organism>
<evidence type="ECO:0000256" key="1">
    <source>
        <dbReference type="SAM" id="MobiDB-lite"/>
    </source>
</evidence>
<reference evidence="2" key="1">
    <citation type="journal article" date="2020" name="Stud. Mycol.">
        <title>101 Dothideomycetes genomes: a test case for predicting lifestyles and emergence of pathogens.</title>
        <authorList>
            <person name="Haridas S."/>
            <person name="Albert R."/>
            <person name="Binder M."/>
            <person name="Bloem J."/>
            <person name="Labutti K."/>
            <person name="Salamov A."/>
            <person name="Andreopoulos B."/>
            <person name="Baker S."/>
            <person name="Barry K."/>
            <person name="Bills G."/>
            <person name="Bluhm B."/>
            <person name="Cannon C."/>
            <person name="Castanera R."/>
            <person name="Culley D."/>
            <person name="Daum C."/>
            <person name="Ezra D."/>
            <person name="Gonzalez J."/>
            <person name="Henrissat B."/>
            <person name="Kuo A."/>
            <person name="Liang C."/>
            <person name="Lipzen A."/>
            <person name="Lutzoni F."/>
            <person name="Magnuson J."/>
            <person name="Mondo S."/>
            <person name="Nolan M."/>
            <person name="Ohm R."/>
            <person name="Pangilinan J."/>
            <person name="Park H.-J."/>
            <person name="Ramirez L."/>
            <person name="Alfaro M."/>
            <person name="Sun H."/>
            <person name="Tritt A."/>
            <person name="Yoshinaga Y."/>
            <person name="Zwiers L.-H."/>
            <person name="Turgeon B."/>
            <person name="Goodwin S."/>
            <person name="Spatafora J."/>
            <person name="Crous P."/>
            <person name="Grigoriev I."/>
        </authorList>
    </citation>
    <scope>NUCLEOTIDE SEQUENCE</scope>
    <source>
        <strain evidence="2">CBS 122367</strain>
    </source>
</reference>
<feature type="region of interest" description="Disordered" evidence="1">
    <location>
        <begin position="1"/>
        <end position="22"/>
    </location>
</feature>
<dbReference type="Proteomes" id="UP000799291">
    <property type="component" value="Unassembled WGS sequence"/>
</dbReference>
<evidence type="ECO:0000313" key="3">
    <source>
        <dbReference type="Proteomes" id="UP000799291"/>
    </source>
</evidence>
<name>A0A6G1IDM1_9PLEO</name>
<proteinExistence type="predicted"/>
<keyword evidence="3" id="KW-1185">Reference proteome</keyword>
<dbReference type="EMBL" id="MU005638">
    <property type="protein sequence ID" value="KAF2676198.1"/>
    <property type="molecule type" value="Genomic_DNA"/>
</dbReference>